<comment type="caution">
    <text evidence="2">The sequence shown here is derived from an EMBL/GenBank/DDBJ whole genome shotgun (WGS) entry which is preliminary data.</text>
</comment>
<dbReference type="RefSeq" id="WP_155693637.1">
    <property type="nucleotide sequence ID" value="NZ_WOCD01000001.1"/>
</dbReference>
<accession>A0A6N8F9F8</accession>
<feature type="signal peptide" evidence="1">
    <location>
        <begin position="1"/>
        <end position="20"/>
    </location>
</feature>
<dbReference type="OrthoDB" id="6695641at2"/>
<proteinExistence type="predicted"/>
<evidence type="ECO:0000256" key="1">
    <source>
        <dbReference type="SAM" id="SignalP"/>
    </source>
</evidence>
<keyword evidence="3" id="KW-1185">Reference proteome</keyword>
<reference evidence="2 3" key="1">
    <citation type="submission" date="2019-11" db="EMBL/GenBank/DDBJ databases">
        <title>P. haliotis isolates from Z. marina roots.</title>
        <authorList>
            <person name="Cohen M."/>
            <person name="Jospin G."/>
            <person name="Eisen J.A."/>
            <person name="Coil D.A."/>
        </authorList>
    </citation>
    <scope>NUCLEOTIDE SEQUENCE [LARGE SCALE GENOMIC DNA]</scope>
    <source>
        <strain evidence="2 3">UCD-MCMsp1aY</strain>
    </source>
</reference>
<organism evidence="2 3">
    <name type="scientific">Psychrosphaera haliotis</name>
    <dbReference type="NCBI Taxonomy" id="555083"/>
    <lineage>
        <taxon>Bacteria</taxon>
        <taxon>Pseudomonadati</taxon>
        <taxon>Pseudomonadota</taxon>
        <taxon>Gammaproteobacteria</taxon>
        <taxon>Alteromonadales</taxon>
        <taxon>Pseudoalteromonadaceae</taxon>
        <taxon>Psychrosphaera</taxon>
    </lineage>
</organism>
<gene>
    <name evidence="2" type="ORF">GNP35_00840</name>
</gene>
<dbReference type="EMBL" id="WOCD01000001">
    <property type="protein sequence ID" value="MUH71161.1"/>
    <property type="molecule type" value="Genomic_DNA"/>
</dbReference>
<evidence type="ECO:0000313" key="3">
    <source>
        <dbReference type="Proteomes" id="UP000439994"/>
    </source>
</evidence>
<dbReference type="PROSITE" id="PS51257">
    <property type="entry name" value="PROKAR_LIPOPROTEIN"/>
    <property type="match status" value="1"/>
</dbReference>
<dbReference type="Proteomes" id="UP000439994">
    <property type="component" value="Unassembled WGS sequence"/>
</dbReference>
<keyword evidence="1" id="KW-0732">Signal</keyword>
<evidence type="ECO:0008006" key="4">
    <source>
        <dbReference type="Google" id="ProtNLM"/>
    </source>
</evidence>
<dbReference type="AlphaFoldDB" id="A0A6N8F9F8"/>
<name>A0A6N8F9F8_9GAMM</name>
<sequence>MKNSVLIALVCGLAACSATSNTTNDVVSEQTVSFVNVYKDANKKQCFSQGMALNVMVKELTENGIVVNCSARKNDGLMYPQACGQNEGTINVYQISSSDFEKAQLLGFKDVKEIKSADIKLKCP</sequence>
<feature type="chain" id="PRO_5027043675" description="Lipoprotein" evidence="1">
    <location>
        <begin position="21"/>
        <end position="124"/>
    </location>
</feature>
<evidence type="ECO:0000313" key="2">
    <source>
        <dbReference type="EMBL" id="MUH71161.1"/>
    </source>
</evidence>
<protein>
    <recommendedName>
        <fullName evidence="4">Lipoprotein</fullName>
    </recommendedName>
</protein>